<evidence type="ECO:0000256" key="4">
    <source>
        <dbReference type="ARBA" id="ARBA00023163"/>
    </source>
</evidence>
<dbReference type="GO" id="GO:0016592">
    <property type="term" value="C:mediator complex"/>
    <property type="evidence" value="ECO:0007669"/>
    <property type="project" value="InterPro"/>
</dbReference>
<dbReference type="GO" id="GO:0003712">
    <property type="term" value="F:transcription coregulator activity"/>
    <property type="evidence" value="ECO:0007669"/>
    <property type="project" value="InterPro"/>
</dbReference>
<keyword evidence="7" id="KW-1185">Reference proteome</keyword>
<dbReference type="GO" id="GO:0006357">
    <property type="term" value="P:regulation of transcription by RNA polymerase II"/>
    <property type="evidence" value="ECO:0007669"/>
    <property type="project" value="InterPro"/>
</dbReference>
<comment type="subunit">
    <text evidence="6">Component of the Mediator complex.</text>
</comment>
<keyword evidence="4 6" id="KW-0804">Transcription</keyword>
<protein>
    <recommendedName>
        <fullName evidence="6">Mediator of RNA polymerase II transcription subunit 4</fullName>
    </recommendedName>
    <alternativeName>
        <fullName evidence="6">Mediator complex subunit 4</fullName>
    </alternativeName>
</protein>
<dbReference type="AlphaFoldDB" id="A0A0N4ZRJ9"/>
<accession>A0A0N4ZRJ9</accession>
<evidence type="ECO:0000313" key="8">
    <source>
        <dbReference type="WBParaSite" id="PTRK_0001113500.1"/>
    </source>
</evidence>
<keyword evidence="6" id="KW-0010">Activator</keyword>
<comment type="function">
    <text evidence="6">Component of the Mediator complex, a coactivator involved in the regulated transcription of nearly all RNA polymerase II-dependent genes. Mediator functions as a bridge to convey information from gene-specific regulatory proteins to the basal RNA polymerase II transcription machinery. Mediator is recruited to promoters by direct interactions with regulatory proteins and serves as a scaffold for the assembly of a functional preinitiation complex with RNA polymerase II and the general transcription factors.</text>
</comment>
<keyword evidence="5 6" id="KW-0539">Nucleus</keyword>
<gene>
    <name evidence="6" type="primary">MED4</name>
</gene>
<comment type="similarity">
    <text evidence="2 6">Belongs to the Mediator complex subunit 4 family.</text>
</comment>
<evidence type="ECO:0000256" key="1">
    <source>
        <dbReference type="ARBA" id="ARBA00004123"/>
    </source>
</evidence>
<evidence type="ECO:0000256" key="6">
    <source>
        <dbReference type="RuleBase" id="RU364141"/>
    </source>
</evidence>
<evidence type="ECO:0000313" key="7">
    <source>
        <dbReference type="Proteomes" id="UP000038045"/>
    </source>
</evidence>
<sequence>MSRFDEYSFSLRESFEENYNDIEAIVKMILNNLNSSDINQRLVRKDADFLELAKLLKIKEEEYDDLLIKVGEYQKRQEQIHKLENEVKFYDSIISNIEITFRDNVTNLIEIKEKAQNKLQRIENISQIPLDVEEQVSVSKCIAKAYGVNNSYTWVAGSEERPYPTAAMLLNSSFGGSILKS</sequence>
<evidence type="ECO:0000256" key="5">
    <source>
        <dbReference type="ARBA" id="ARBA00023242"/>
    </source>
</evidence>
<comment type="subcellular location">
    <subcellularLocation>
        <location evidence="1 6">Nucleus</location>
    </subcellularLocation>
</comment>
<dbReference type="InterPro" id="IPR019258">
    <property type="entry name" value="Mediator_Med4"/>
</dbReference>
<dbReference type="Proteomes" id="UP000038045">
    <property type="component" value="Unplaced"/>
</dbReference>
<dbReference type="WBParaSite" id="PTRK_0001113500.1">
    <property type="protein sequence ID" value="PTRK_0001113500.1"/>
    <property type="gene ID" value="PTRK_0001113500"/>
</dbReference>
<evidence type="ECO:0000256" key="2">
    <source>
        <dbReference type="ARBA" id="ARBA00009626"/>
    </source>
</evidence>
<proteinExistence type="inferred from homology"/>
<evidence type="ECO:0000256" key="3">
    <source>
        <dbReference type="ARBA" id="ARBA00023015"/>
    </source>
</evidence>
<reference evidence="8" key="1">
    <citation type="submission" date="2017-02" db="UniProtKB">
        <authorList>
            <consortium name="WormBaseParasite"/>
        </authorList>
    </citation>
    <scope>IDENTIFICATION</scope>
</reference>
<dbReference type="Pfam" id="PF10018">
    <property type="entry name" value="Med4"/>
    <property type="match status" value="1"/>
</dbReference>
<name>A0A0N4ZRJ9_PARTI</name>
<organism evidence="7 8">
    <name type="scientific">Parastrongyloides trichosuri</name>
    <name type="common">Possum-specific nematode worm</name>
    <dbReference type="NCBI Taxonomy" id="131310"/>
    <lineage>
        <taxon>Eukaryota</taxon>
        <taxon>Metazoa</taxon>
        <taxon>Ecdysozoa</taxon>
        <taxon>Nematoda</taxon>
        <taxon>Chromadorea</taxon>
        <taxon>Rhabditida</taxon>
        <taxon>Tylenchina</taxon>
        <taxon>Panagrolaimomorpha</taxon>
        <taxon>Strongyloidoidea</taxon>
        <taxon>Strongyloididae</taxon>
        <taxon>Parastrongyloides</taxon>
    </lineage>
</organism>
<keyword evidence="3 6" id="KW-0805">Transcription regulation</keyword>